<proteinExistence type="predicted"/>
<organism evidence="3 4">
    <name type="scientific">Tenebrio molitor</name>
    <name type="common">Yellow mealworm beetle</name>
    <dbReference type="NCBI Taxonomy" id="7067"/>
    <lineage>
        <taxon>Eukaryota</taxon>
        <taxon>Metazoa</taxon>
        <taxon>Ecdysozoa</taxon>
        <taxon>Arthropoda</taxon>
        <taxon>Hexapoda</taxon>
        <taxon>Insecta</taxon>
        <taxon>Pterygota</taxon>
        <taxon>Neoptera</taxon>
        <taxon>Endopterygota</taxon>
        <taxon>Coleoptera</taxon>
        <taxon>Polyphaga</taxon>
        <taxon>Cucujiformia</taxon>
        <taxon>Tenebrionidae</taxon>
        <taxon>Tenebrio</taxon>
    </lineage>
</organism>
<keyword evidence="4" id="KW-1185">Reference proteome</keyword>
<feature type="region of interest" description="Disordered" evidence="1">
    <location>
        <begin position="790"/>
        <end position="838"/>
    </location>
</feature>
<feature type="compositionally biased region" description="Polar residues" evidence="1">
    <location>
        <begin position="987"/>
        <end position="996"/>
    </location>
</feature>
<gene>
    <name evidence="3" type="ORF">GEV33_009535</name>
</gene>
<feature type="compositionally biased region" description="Polar residues" evidence="1">
    <location>
        <begin position="794"/>
        <end position="809"/>
    </location>
</feature>
<feature type="region of interest" description="Disordered" evidence="1">
    <location>
        <begin position="701"/>
        <end position="735"/>
    </location>
</feature>
<feature type="domain" description="WH1" evidence="2">
    <location>
        <begin position="244"/>
        <end position="362"/>
    </location>
</feature>
<feature type="region of interest" description="Disordered" evidence="1">
    <location>
        <begin position="881"/>
        <end position="962"/>
    </location>
</feature>
<reference evidence="3" key="1">
    <citation type="journal article" date="2020" name="J Insects Food Feed">
        <title>The yellow mealworm (Tenebrio molitor) genome: a resource for the emerging insects as food and feed industry.</title>
        <authorList>
            <person name="Eriksson T."/>
            <person name="Andere A."/>
            <person name="Kelstrup H."/>
            <person name="Emery V."/>
            <person name="Picard C."/>
        </authorList>
    </citation>
    <scope>NUCLEOTIDE SEQUENCE</scope>
    <source>
        <strain evidence="3">Stoneville</strain>
        <tissue evidence="3">Whole head</tissue>
    </source>
</reference>
<accession>A0A8J6HES9</accession>
<evidence type="ECO:0000313" key="4">
    <source>
        <dbReference type="Proteomes" id="UP000719412"/>
    </source>
</evidence>
<name>A0A8J6HES9_TENMO</name>
<feature type="compositionally biased region" description="Polar residues" evidence="1">
    <location>
        <begin position="437"/>
        <end position="449"/>
    </location>
</feature>
<feature type="compositionally biased region" description="Low complexity" evidence="1">
    <location>
        <begin position="533"/>
        <end position="546"/>
    </location>
</feature>
<feature type="region of interest" description="Disordered" evidence="1">
    <location>
        <begin position="987"/>
        <end position="1049"/>
    </location>
</feature>
<dbReference type="PROSITE" id="PS50229">
    <property type="entry name" value="WH1"/>
    <property type="match status" value="1"/>
</dbReference>
<evidence type="ECO:0000259" key="2">
    <source>
        <dbReference type="PROSITE" id="PS50229"/>
    </source>
</evidence>
<dbReference type="InterPro" id="IPR043537">
    <property type="entry name" value="Tiam1/Tiam2/Sif"/>
</dbReference>
<dbReference type="InterPro" id="IPR011993">
    <property type="entry name" value="PH-like_dom_sf"/>
</dbReference>
<feature type="compositionally biased region" description="Low complexity" evidence="1">
    <location>
        <begin position="563"/>
        <end position="587"/>
    </location>
</feature>
<feature type="compositionally biased region" description="Polar residues" evidence="1">
    <location>
        <begin position="515"/>
        <end position="525"/>
    </location>
</feature>
<feature type="region of interest" description="Disordered" evidence="1">
    <location>
        <begin position="648"/>
        <end position="667"/>
    </location>
</feature>
<feature type="compositionally biased region" description="Basic residues" evidence="1">
    <location>
        <begin position="814"/>
        <end position="824"/>
    </location>
</feature>
<dbReference type="GO" id="GO:0005085">
    <property type="term" value="F:guanyl-nucleotide exchange factor activity"/>
    <property type="evidence" value="ECO:0007669"/>
    <property type="project" value="InterPro"/>
</dbReference>
<feature type="region of interest" description="Disordered" evidence="1">
    <location>
        <begin position="370"/>
        <end position="401"/>
    </location>
</feature>
<evidence type="ECO:0000313" key="3">
    <source>
        <dbReference type="EMBL" id="KAH0813256.1"/>
    </source>
</evidence>
<dbReference type="InterPro" id="IPR000697">
    <property type="entry name" value="WH1/EVH1_dom"/>
</dbReference>
<protein>
    <recommendedName>
        <fullName evidence="2">WH1 domain-containing protein</fullName>
    </recommendedName>
</protein>
<dbReference type="SUPFAM" id="SSF50729">
    <property type="entry name" value="PH domain-like"/>
    <property type="match status" value="1"/>
</dbReference>
<comment type="caution">
    <text evidence="3">The sequence shown here is derived from an EMBL/GenBank/DDBJ whole genome shotgun (WGS) entry which is preliminary data.</text>
</comment>
<dbReference type="SMART" id="SM00461">
    <property type="entry name" value="WH1"/>
    <property type="match status" value="1"/>
</dbReference>
<dbReference type="PANTHER" id="PTHR46001:SF3">
    <property type="entry name" value="PROTEIN STILL LIFE, ISOFORM SIF TYPE 1"/>
    <property type="match status" value="1"/>
</dbReference>
<dbReference type="GO" id="GO:0007264">
    <property type="term" value="P:small GTPase-mediated signal transduction"/>
    <property type="evidence" value="ECO:0007669"/>
    <property type="project" value="InterPro"/>
</dbReference>
<dbReference type="PANTHER" id="PTHR46001">
    <property type="entry name" value="TIAM (MAMMALIAN TUMOR INVASION AND METASTASIS FACTOR) HOMOLOG"/>
    <property type="match status" value="1"/>
</dbReference>
<feature type="compositionally biased region" description="Polar residues" evidence="1">
    <location>
        <begin position="1009"/>
        <end position="1022"/>
    </location>
</feature>
<feature type="compositionally biased region" description="Basic and acidic residues" evidence="1">
    <location>
        <begin position="1024"/>
        <end position="1049"/>
    </location>
</feature>
<reference evidence="3" key="2">
    <citation type="submission" date="2021-08" db="EMBL/GenBank/DDBJ databases">
        <authorList>
            <person name="Eriksson T."/>
        </authorList>
    </citation>
    <scope>NUCLEOTIDE SEQUENCE</scope>
    <source>
        <strain evidence="3">Stoneville</strain>
        <tissue evidence="3">Whole head</tissue>
    </source>
</reference>
<dbReference type="EMBL" id="JABDTM020025455">
    <property type="protein sequence ID" value="KAH0813256.1"/>
    <property type="molecule type" value="Genomic_DNA"/>
</dbReference>
<evidence type="ECO:0000256" key="1">
    <source>
        <dbReference type="SAM" id="MobiDB-lite"/>
    </source>
</evidence>
<feature type="compositionally biased region" description="Polar residues" evidence="1">
    <location>
        <begin position="590"/>
        <end position="605"/>
    </location>
</feature>
<feature type="compositionally biased region" description="Basic and acidic residues" evidence="1">
    <location>
        <begin position="920"/>
        <end position="952"/>
    </location>
</feature>
<feature type="region of interest" description="Disordered" evidence="1">
    <location>
        <begin position="419"/>
        <end position="458"/>
    </location>
</feature>
<feature type="region of interest" description="Disordered" evidence="1">
    <location>
        <begin position="494"/>
        <end position="611"/>
    </location>
</feature>
<dbReference type="Proteomes" id="UP000719412">
    <property type="component" value="Unassembled WGS sequence"/>
</dbReference>
<feature type="compositionally biased region" description="Basic and acidic residues" evidence="1">
    <location>
        <begin position="419"/>
        <end position="431"/>
    </location>
</feature>
<feature type="region of interest" description="Disordered" evidence="1">
    <location>
        <begin position="1516"/>
        <end position="1558"/>
    </location>
</feature>
<sequence>MGAKGSVEAAKINAQNWNNLEVGTFGEVAQPPPARRPRLLRAHVAAAEGAATTPSSTCEVTSSAGILPIDVLCPSLCIQTAMDADVPSCSGGRRRLHSLRHRPTKGRGRGVNEPPNWVSFPNFRNYRTCDGATNRIYSRRDALNYSISRNNRARFDGAPYATNTATLFSTLPRCRDVRGSRKVAASSSGVGMQRWRGMFADDAKETSRRGQCQCPAAAMGNKLSCSCAPLIRKAYRYEDSPWQTSRRRDGHLLRLWAEVFHVSASGAGTVKWQQVSEDLVPVNITCIQDSPECVFHITAYNSQVDKILDVRLVQPGTRIGQASECFVYWKDPMTNDTWGLNFTSPIDAKQFRECCSPSFKFSRKASSSYSLKLEPPNKQKFKTKRKPLSTPASPSRAREPQCTCMTAEQYARLRAQDPRYRGEDGRNRGCDDEGVVSGSSTLPRAQTRATDTDGRTDKVTAATSSTSLYDNVGATQTGSTQGDVCDKNMLAIGNQSSTGGVPTGVVTRLSVPGTKGTQREGSQTRQMRDRGVQQQSQETSTMTSNTATGPKTVTASVGTQNNVGSQVVQTETQSQTQTTESTKTEGTQAGGTLQMNTKTSSTSTRPPLRDNAHHVLTNTKSVDYSEIDMVREVDLRNAHHHNLLNNNITNRRNKSKSTEDMNRENSMSLDSNTLKRMLKPMPSAESPVTSPEMGRRRYNYYNNHHHRHPNNNGRHSEPESGHPHPRSAMAQNSRFSGSRDFYRKLLTITISFNYRSSHEIGRGYPGRGLYLELERGACGDLSPPSDNVLFDNQCYATTPSSSNGNSDPEQSGHHYGRPSRHIHHQNANNTPTPGSPTSRLLLEYEMHLRNTLAKGMDAESYSLHTFEALLTQSMENLEFAESLPGSTQRSPYPSRKRPSSSASMNKSSTLPLSHRLGATVRDRDRERDGYYSDRNELLREREKERERERGYLSDHNSSFSSRCASCIGESSRAQWFRHSDGWRSGSSNFGSGQTLPQGHKRSPWDSLPSLRQDSSLNDSGYKSNRADSFEQRGMFDRQDSLRSDYMSDRESSRYGIVQQASIESADSRLCYLTSSENFPIALLKEMTSEDEKEYFTGARDGQLVHWSCHMQPATRITGNDDVEPPTPSPVAEERRVIPRRLQMGRIRVNKLDREVHFFYAPRTCRSRYPRLLITSMASQTMVESNSTCSNKCGRVCNGEPSSEKPLMSKRRRHKTVHFGDNLLLQVCTNANLQSHVSCSTMEPNVQQLFSFIETVLSAWVAEEGLTSQGEVSEMDEKELQRKRYKKHCAKVKRLDIRRLVSEVSKLVGTRFLGNLRYRHMHWKGNPDAEGCNELFLRKGRRRTSPISLCSRKIATADGGIRKYHRNTAKGRINISMDEGAPFNKYITVIVRKHLHKSGLTSGCFMKIDGNTCTDPEVSPIKRRGCFIVDAGFYRRRLSAICCPYSSQDCIRRFSPWNRHPHDTGIITSRTPYFMRYRRPRCELNHPSACDVASYINHPELDTIAPDYHSPMLRKNRTHRRTKPAAARTSAALPNGSDCGRGRRRFSRPPPPTDRTNFEGDFFRRTRCHATDKSDTGKIKGAHVTCDGITKRGRRKPSLMSSYFTDAINQWGAAGVDATAAGAAKFLFYSHFVSLLKAWQASLAQKWWMRRARAGPDYSCTGLSTQTLQSSRALAPRVSTHCTKSSPISNLNPSGGGVIFVVRLKANPFGQITKEISRSRHRLKTLLEARIRYQAFVAGELVYSLWEISNFDVFAAAPVKNRNPSLSHKEKSRSHLPAEVVTRRREVVVPNEIPAYRANLIYAAAPPATFAVFITAPCPDQKARVPAPPPPPNAHSNQGVDLLQISDDDRMSLTTAVSDEDDGESVMNSPYKAKQTGTAAASFNCTGAVRKAGYLRAYLRETYVSSTGLFIFEDRFVDSGEGEVCTRTIDNDVCSFSCKRKGLIASGSSRSFRCQKIESSTRNANTPHCSCRLTALLRSKLGRFTTGFFRCRGDILLGTPKQALAAPAGKKSQRPPASLKRPCYVTSMGSGGV</sequence>
<dbReference type="FunFam" id="2.30.29.30:FF:000373">
    <property type="entry name" value="Protein still life, isoform SIF type"/>
    <property type="match status" value="1"/>
</dbReference>
<feature type="compositionally biased region" description="Low complexity" evidence="1">
    <location>
        <begin position="889"/>
        <end position="903"/>
    </location>
</feature>
<dbReference type="Gene3D" id="2.30.29.30">
    <property type="entry name" value="Pleckstrin-homology domain (PH domain)/Phosphotyrosine-binding domain (PTB)"/>
    <property type="match status" value="1"/>
</dbReference>
<feature type="compositionally biased region" description="Polar residues" evidence="1">
    <location>
        <begin position="825"/>
        <end position="838"/>
    </location>
</feature>
<feature type="compositionally biased region" description="Polar residues" evidence="1">
    <location>
        <begin position="547"/>
        <end position="562"/>
    </location>
</feature>